<dbReference type="InterPro" id="IPR036265">
    <property type="entry name" value="HIT-like_sf"/>
</dbReference>
<accession>A0A2T2XGU0</accession>
<organism evidence="5 6">
    <name type="scientific">Sulfobacillus benefaciens</name>
    <dbReference type="NCBI Taxonomy" id="453960"/>
    <lineage>
        <taxon>Bacteria</taxon>
        <taxon>Bacillati</taxon>
        <taxon>Bacillota</taxon>
        <taxon>Clostridia</taxon>
        <taxon>Eubacteriales</taxon>
        <taxon>Clostridiales Family XVII. Incertae Sedis</taxon>
        <taxon>Sulfobacillus</taxon>
    </lineage>
</organism>
<dbReference type="PANTHER" id="PTHR46648:SF1">
    <property type="entry name" value="ADENOSINE 5'-MONOPHOSPHORAMIDASE HNT1"/>
    <property type="match status" value="1"/>
</dbReference>
<dbReference type="InterPro" id="IPR001310">
    <property type="entry name" value="Histidine_triad_HIT"/>
</dbReference>
<dbReference type="Gene3D" id="3.30.428.10">
    <property type="entry name" value="HIT-like"/>
    <property type="match status" value="1"/>
</dbReference>
<dbReference type="GO" id="GO:0009117">
    <property type="term" value="P:nucleotide metabolic process"/>
    <property type="evidence" value="ECO:0007669"/>
    <property type="project" value="TreeGrafter"/>
</dbReference>
<dbReference type="GO" id="GO:0003824">
    <property type="term" value="F:catalytic activity"/>
    <property type="evidence" value="ECO:0007669"/>
    <property type="project" value="InterPro"/>
</dbReference>
<dbReference type="AlphaFoldDB" id="A0A2T2XGU0"/>
<dbReference type="PRINTS" id="PR00332">
    <property type="entry name" value="HISTRIAD"/>
</dbReference>
<dbReference type="Proteomes" id="UP000242972">
    <property type="component" value="Unassembled WGS sequence"/>
</dbReference>
<feature type="short sequence motif" description="Histidine triad motif" evidence="2 3">
    <location>
        <begin position="91"/>
        <end position="95"/>
    </location>
</feature>
<reference evidence="5 6" key="1">
    <citation type="journal article" date="2014" name="BMC Genomics">
        <title>Comparison of environmental and isolate Sulfobacillus genomes reveals diverse carbon, sulfur, nitrogen, and hydrogen metabolisms.</title>
        <authorList>
            <person name="Justice N.B."/>
            <person name="Norman A."/>
            <person name="Brown C.T."/>
            <person name="Singh A."/>
            <person name="Thomas B.C."/>
            <person name="Banfield J.F."/>
        </authorList>
    </citation>
    <scope>NUCLEOTIDE SEQUENCE [LARGE SCALE GENOMIC DNA]</scope>
    <source>
        <strain evidence="5">AMDSBA4</strain>
    </source>
</reference>
<evidence type="ECO:0000256" key="1">
    <source>
        <dbReference type="PIRSR" id="PIRSR601310-1"/>
    </source>
</evidence>
<dbReference type="PROSITE" id="PS51084">
    <property type="entry name" value="HIT_2"/>
    <property type="match status" value="1"/>
</dbReference>
<sequence length="130" mass="14593">MPSLFSRIVQKELPSYGILEDEQFYAFLDIRPVKDGHTLVVPKVEVDQFFDLDPAHLSAILQFAKPIADALKIVTHCDRVGLVVAGFEVPHAHLHLIPANEMEDLDFGRAHLAPEAALRDMAQRLREVLS</sequence>
<dbReference type="PANTHER" id="PTHR46648">
    <property type="entry name" value="HIT FAMILY PROTEIN 1"/>
    <property type="match status" value="1"/>
</dbReference>
<dbReference type="Pfam" id="PF01230">
    <property type="entry name" value="HIT"/>
    <property type="match status" value="1"/>
</dbReference>
<evidence type="ECO:0000313" key="6">
    <source>
        <dbReference type="Proteomes" id="UP000242972"/>
    </source>
</evidence>
<feature type="domain" description="HIT" evidence="4">
    <location>
        <begin position="4"/>
        <end position="107"/>
    </location>
</feature>
<name>A0A2T2XGU0_9FIRM</name>
<dbReference type="EMBL" id="PXYW01000017">
    <property type="protein sequence ID" value="PSR33713.1"/>
    <property type="molecule type" value="Genomic_DNA"/>
</dbReference>
<evidence type="ECO:0000313" key="5">
    <source>
        <dbReference type="EMBL" id="PSR33713.1"/>
    </source>
</evidence>
<evidence type="ECO:0000256" key="3">
    <source>
        <dbReference type="PROSITE-ProRule" id="PRU00464"/>
    </source>
</evidence>
<dbReference type="InterPro" id="IPR011146">
    <property type="entry name" value="HIT-like"/>
</dbReference>
<comment type="caution">
    <text evidence="5">The sequence shown here is derived from an EMBL/GenBank/DDBJ whole genome shotgun (WGS) entry which is preliminary data.</text>
</comment>
<dbReference type="SUPFAM" id="SSF54197">
    <property type="entry name" value="HIT-like"/>
    <property type="match status" value="1"/>
</dbReference>
<protein>
    <submittedName>
        <fullName evidence="5">HIT family protein</fullName>
    </submittedName>
</protein>
<evidence type="ECO:0000259" key="4">
    <source>
        <dbReference type="PROSITE" id="PS51084"/>
    </source>
</evidence>
<proteinExistence type="predicted"/>
<feature type="active site" description="Tele-AMP-histidine intermediate" evidence="1">
    <location>
        <position position="93"/>
    </location>
</feature>
<evidence type="ECO:0000256" key="2">
    <source>
        <dbReference type="PIRSR" id="PIRSR601310-3"/>
    </source>
</evidence>
<gene>
    <name evidence="5" type="ORF">C7B46_08905</name>
</gene>